<dbReference type="Proteomes" id="UP000314983">
    <property type="component" value="Chromosome 10"/>
</dbReference>
<reference evidence="2 3" key="1">
    <citation type="submission" date="2020-05" db="EMBL/GenBank/DDBJ databases">
        <title>Electrophorus electricus (electric eel) genome, fEleEle1, primary haplotype.</title>
        <authorList>
            <person name="Myers G."/>
            <person name="Meyer A."/>
            <person name="Fedrigo O."/>
            <person name="Formenti G."/>
            <person name="Rhie A."/>
            <person name="Tracey A."/>
            <person name="Sims Y."/>
            <person name="Jarvis E.D."/>
        </authorList>
    </citation>
    <scope>NUCLEOTIDE SEQUENCE [LARGE SCALE GENOMIC DNA]</scope>
</reference>
<keyword evidence="3" id="KW-1185">Reference proteome</keyword>
<dbReference type="AlphaFoldDB" id="A0AAY5EUP6"/>
<evidence type="ECO:0000256" key="1">
    <source>
        <dbReference type="SAM" id="MobiDB-lite"/>
    </source>
</evidence>
<evidence type="ECO:0000313" key="2">
    <source>
        <dbReference type="Ensembl" id="ENSEEEP00000060362.1"/>
    </source>
</evidence>
<proteinExistence type="predicted"/>
<reference evidence="2" key="2">
    <citation type="submission" date="2025-08" db="UniProtKB">
        <authorList>
            <consortium name="Ensembl"/>
        </authorList>
    </citation>
    <scope>IDENTIFICATION</scope>
</reference>
<evidence type="ECO:0000313" key="3">
    <source>
        <dbReference type="Proteomes" id="UP000314983"/>
    </source>
</evidence>
<feature type="region of interest" description="Disordered" evidence="1">
    <location>
        <begin position="1"/>
        <end position="21"/>
    </location>
</feature>
<dbReference type="Ensembl" id="ENSEEET00000065697.1">
    <property type="protein sequence ID" value="ENSEEEP00000060362.1"/>
    <property type="gene ID" value="ENSEEEG00000027427.1"/>
</dbReference>
<organism evidence="2 3">
    <name type="scientific">Electrophorus electricus</name>
    <name type="common">Electric eel</name>
    <name type="synonym">Gymnotus electricus</name>
    <dbReference type="NCBI Taxonomy" id="8005"/>
    <lineage>
        <taxon>Eukaryota</taxon>
        <taxon>Metazoa</taxon>
        <taxon>Chordata</taxon>
        <taxon>Craniata</taxon>
        <taxon>Vertebrata</taxon>
        <taxon>Euteleostomi</taxon>
        <taxon>Actinopterygii</taxon>
        <taxon>Neopterygii</taxon>
        <taxon>Teleostei</taxon>
        <taxon>Ostariophysi</taxon>
        <taxon>Gymnotiformes</taxon>
        <taxon>Gymnotoidei</taxon>
        <taxon>Gymnotidae</taxon>
        <taxon>Electrophorus</taxon>
    </lineage>
</organism>
<protein>
    <submittedName>
        <fullName evidence="2">Uncharacterized protein</fullName>
    </submittedName>
</protein>
<reference evidence="2" key="3">
    <citation type="submission" date="2025-09" db="UniProtKB">
        <authorList>
            <consortium name="Ensembl"/>
        </authorList>
    </citation>
    <scope>IDENTIFICATION</scope>
</reference>
<name>A0AAY5EUP6_ELEEL</name>
<accession>A0AAY5EUP6</accession>
<sequence>GRTSYHQAKNSKDPQHATKSMEPWLKKKVEVFCHGLPSPDFLEDLWIYLMKAAPNRQPRNVVEPQQISQQEWTKIPSVRTQTLLRGHPKRF</sequence>